<evidence type="ECO:0000313" key="3">
    <source>
        <dbReference type="EMBL" id="MCK8784764.1"/>
    </source>
</evidence>
<dbReference type="CDD" id="cd07012">
    <property type="entry name" value="PBP2_Bug_TTT"/>
    <property type="match status" value="1"/>
</dbReference>
<feature type="signal peptide" evidence="2">
    <location>
        <begin position="1"/>
        <end position="27"/>
    </location>
</feature>
<dbReference type="PANTHER" id="PTHR42928:SF5">
    <property type="entry name" value="BLR1237 PROTEIN"/>
    <property type="match status" value="1"/>
</dbReference>
<evidence type="ECO:0000256" key="1">
    <source>
        <dbReference type="ARBA" id="ARBA00006987"/>
    </source>
</evidence>
<comment type="similarity">
    <text evidence="1">Belongs to the UPF0065 (bug) family.</text>
</comment>
<dbReference type="Gene3D" id="3.40.190.10">
    <property type="entry name" value="Periplasmic binding protein-like II"/>
    <property type="match status" value="1"/>
</dbReference>
<dbReference type="Proteomes" id="UP001139516">
    <property type="component" value="Unassembled WGS sequence"/>
</dbReference>
<sequence length="329" mass="34741">MSGSSGIGRRAALGLAGAALAAGGARAQGGGAAGFPNRPITMLVPFPAGGTTDAQMRVFSEQLGRVLGQPVVVENKPGAGSTLGAAQVARARPDGYTLTQLTAPCIRLQFLQTLPFDVQRDFTPILHLTGYMFGIAVAADSPWRSWADFVAAAKRRPGEMNMGNTGANGTPHLANVQIAERAGIDVTHVPFRGEAEGLPALLGGHIQAMSCGSGASGLAEEGKVRWLNVWTAQRVRRWPDVPTLVELGYEGLVITSPYGVVGPAGMDPAVVRRLQEAMTTAARSPAHLAILERYDMALDLRDGPAYREFIAQQARDEEALVRRLNLRAG</sequence>
<dbReference type="PIRSF" id="PIRSF017082">
    <property type="entry name" value="YflP"/>
    <property type="match status" value="1"/>
</dbReference>
<dbReference type="EMBL" id="JALPRX010000038">
    <property type="protein sequence ID" value="MCK8784764.1"/>
    <property type="molecule type" value="Genomic_DNA"/>
</dbReference>
<dbReference type="Gene3D" id="3.40.190.150">
    <property type="entry name" value="Bordetella uptake gene, domain 1"/>
    <property type="match status" value="1"/>
</dbReference>
<name>A0A9X1Y690_9PROT</name>
<proteinExistence type="inferred from homology"/>
<reference evidence="3" key="1">
    <citation type="submission" date="2022-04" db="EMBL/GenBank/DDBJ databases">
        <title>Roseomonas acroporae sp. nov., isolated from coral Acropora digitifera.</title>
        <authorList>
            <person name="Sun H."/>
        </authorList>
    </citation>
    <scope>NUCLEOTIDE SEQUENCE</scope>
    <source>
        <strain evidence="3">NAR14</strain>
    </source>
</reference>
<protein>
    <submittedName>
        <fullName evidence="3">Tripartite tricarboxylate transporter substrate binding protein</fullName>
    </submittedName>
</protein>
<dbReference type="InterPro" id="IPR005064">
    <property type="entry name" value="BUG"/>
</dbReference>
<dbReference type="Pfam" id="PF03401">
    <property type="entry name" value="TctC"/>
    <property type="match status" value="1"/>
</dbReference>
<dbReference type="PANTHER" id="PTHR42928">
    <property type="entry name" value="TRICARBOXYLATE-BINDING PROTEIN"/>
    <property type="match status" value="1"/>
</dbReference>
<dbReference type="AlphaFoldDB" id="A0A9X1Y690"/>
<keyword evidence="2" id="KW-0732">Signal</keyword>
<gene>
    <name evidence="3" type="ORF">M0638_10255</name>
</gene>
<keyword evidence="4" id="KW-1185">Reference proteome</keyword>
<dbReference type="InterPro" id="IPR042100">
    <property type="entry name" value="Bug_dom1"/>
</dbReference>
<dbReference type="RefSeq" id="WP_248666885.1">
    <property type="nucleotide sequence ID" value="NZ_JALPRX010000038.1"/>
</dbReference>
<feature type="chain" id="PRO_5040816345" evidence="2">
    <location>
        <begin position="28"/>
        <end position="329"/>
    </location>
</feature>
<dbReference type="SUPFAM" id="SSF53850">
    <property type="entry name" value="Periplasmic binding protein-like II"/>
    <property type="match status" value="1"/>
</dbReference>
<accession>A0A9X1Y690</accession>
<evidence type="ECO:0000313" key="4">
    <source>
        <dbReference type="Proteomes" id="UP001139516"/>
    </source>
</evidence>
<evidence type="ECO:0000256" key="2">
    <source>
        <dbReference type="SAM" id="SignalP"/>
    </source>
</evidence>
<organism evidence="3 4">
    <name type="scientific">Roseomonas acroporae</name>
    <dbReference type="NCBI Taxonomy" id="2937791"/>
    <lineage>
        <taxon>Bacteria</taxon>
        <taxon>Pseudomonadati</taxon>
        <taxon>Pseudomonadota</taxon>
        <taxon>Alphaproteobacteria</taxon>
        <taxon>Acetobacterales</taxon>
        <taxon>Roseomonadaceae</taxon>
        <taxon>Roseomonas</taxon>
    </lineage>
</organism>
<comment type="caution">
    <text evidence="3">The sequence shown here is derived from an EMBL/GenBank/DDBJ whole genome shotgun (WGS) entry which is preliminary data.</text>
</comment>